<comment type="caution">
    <text evidence="3">The sequence shown here is derived from an EMBL/GenBank/DDBJ whole genome shotgun (WGS) entry which is preliminary data.</text>
</comment>
<dbReference type="InterPro" id="IPR008936">
    <property type="entry name" value="Rho_GTPase_activation_prot"/>
</dbReference>
<evidence type="ECO:0000313" key="4">
    <source>
        <dbReference type="Proteomes" id="UP000288429"/>
    </source>
</evidence>
<dbReference type="GO" id="GO:0005096">
    <property type="term" value="F:GTPase activator activity"/>
    <property type="evidence" value="ECO:0007669"/>
    <property type="project" value="UniProtKB-KW"/>
</dbReference>
<protein>
    <recommendedName>
        <fullName evidence="2">Rho-GAP domain-containing protein</fullName>
    </recommendedName>
</protein>
<dbReference type="PROSITE" id="PS50238">
    <property type="entry name" value="RHOGAP"/>
    <property type="match status" value="1"/>
</dbReference>
<dbReference type="Pfam" id="PF00620">
    <property type="entry name" value="RhoGAP"/>
    <property type="match status" value="1"/>
</dbReference>
<dbReference type="GO" id="GO:0060237">
    <property type="term" value="P:regulation of fungal-type cell wall organization"/>
    <property type="evidence" value="ECO:0007669"/>
    <property type="project" value="TreeGrafter"/>
</dbReference>
<dbReference type="PANTHER" id="PTHR15228:SF25">
    <property type="entry name" value="F-BAR DOMAIN-CONTAINING PROTEIN"/>
    <property type="match status" value="1"/>
</dbReference>
<evidence type="ECO:0000313" key="3">
    <source>
        <dbReference type="EMBL" id="RSL93571.1"/>
    </source>
</evidence>
<dbReference type="AlphaFoldDB" id="A0A428SUT2"/>
<dbReference type="InterPro" id="IPR031348">
    <property type="entry name" value="PigL_N"/>
</dbReference>
<reference evidence="3 4" key="1">
    <citation type="submission" date="2017-06" db="EMBL/GenBank/DDBJ databases">
        <title>Cmopartive genomic analysis of Ambrosia Fusariam Clade fungi.</title>
        <authorList>
            <person name="Stajich J.E."/>
            <person name="Carrillo J."/>
            <person name="Kijimoto T."/>
            <person name="Eskalen A."/>
            <person name="O'Donnell K."/>
            <person name="Kasson M."/>
        </authorList>
    </citation>
    <scope>NUCLEOTIDE SEQUENCE [LARGE SCALE GENOMIC DNA]</scope>
    <source>
        <strain evidence="3 4">NRRL 20438</strain>
    </source>
</reference>
<keyword evidence="4" id="KW-1185">Reference proteome</keyword>
<accession>A0A428SUT2</accession>
<dbReference type="PANTHER" id="PTHR15228">
    <property type="entry name" value="SPERMATHECAL PHYSIOLOGY VARIANT"/>
    <property type="match status" value="1"/>
</dbReference>
<name>A0A428SUT2_9HYPO</name>
<dbReference type="Pfam" id="PF17111">
    <property type="entry name" value="PigL_N"/>
    <property type="match status" value="1"/>
</dbReference>
<proteinExistence type="predicted"/>
<dbReference type="SUPFAM" id="SSF48350">
    <property type="entry name" value="GTPase activation domain, GAP"/>
    <property type="match status" value="1"/>
</dbReference>
<gene>
    <name evidence="3" type="ORF">CDV31_014646</name>
</gene>
<dbReference type="InterPro" id="IPR051025">
    <property type="entry name" value="RhoGAP"/>
</dbReference>
<dbReference type="Proteomes" id="UP000288429">
    <property type="component" value="Unassembled WGS sequence"/>
</dbReference>
<dbReference type="EMBL" id="NIZV01000342">
    <property type="protein sequence ID" value="RSL93571.1"/>
    <property type="molecule type" value="Genomic_DNA"/>
</dbReference>
<feature type="domain" description="Rho-GAP" evidence="2">
    <location>
        <begin position="373"/>
        <end position="588"/>
    </location>
</feature>
<dbReference type="GO" id="GO:0005938">
    <property type="term" value="C:cell cortex"/>
    <property type="evidence" value="ECO:0007669"/>
    <property type="project" value="TreeGrafter"/>
</dbReference>
<organism evidence="3 4">
    <name type="scientific">Fusarium ambrosium</name>
    <dbReference type="NCBI Taxonomy" id="131363"/>
    <lineage>
        <taxon>Eukaryota</taxon>
        <taxon>Fungi</taxon>
        <taxon>Dikarya</taxon>
        <taxon>Ascomycota</taxon>
        <taxon>Pezizomycotina</taxon>
        <taxon>Sordariomycetes</taxon>
        <taxon>Hypocreomycetidae</taxon>
        <taxon>Hypocreales</taxon>
        <taxon>Nectriaceae</taxon>
        <taxon>Fusarium</taxon>
        <taxon>Fusarium solani species complex</taxon>
    </lineage>
</organism>
<dbReference type="Gene3D" id="1.10.555.10">
    <property type="entry name" value="Rho GTPase activation protein"/>
    <property type="match status" value="1"/>
</dbReference>
<dbReference type="SMART" id="SM00324">
    <property type="entry name" value="RhoGAP"/>
    <property type="match status" value="1"/>
</dbReference>
<sequence length="833" mass="92959">MSDPLSTAASVVGLITAAAQISKILAHVIDKARHAPQECSRIKAEVDDIRNVLMTLQLYIVGTRCAARSRTSLIMVEQVVATLAVCVKTFSELDTFAIALQNDSNMEILDRLRWASKDKEIKAVLVRLEAHKSSLTLMLTILTCQSQDDAESRVDKLCDLVEQMLLRDLILKERLAALETLDGLGELEETIDARMHRLGINHADVQEETPDPITATNKQPEWQRNPHGFAFEEILMSSRAYRLVAKDNSDAFSIVSSAGRTASWSMLSGLSLSEVSHIGIQAIPIYASDITNKEHYDFSPSAFNVIQAESSQQSSPGKLSRRDRLKSLFRGSQPLGPELLPDSDPEPRLGIFGVALTDSINCAKVAISLLDEAGVSRIYGYIPFVIAKAGVFLKEKGIGIEDIFATIGSPVRISKLQQAFESPPRYGRGLVWDDYTIHDGAGLMLRYLKSLPEPIIPTSRNSASLLNNTPTQPIYHLFVMSTSEHQHWLAPYEVRHGVRAVIRGEVQLDRDEILHHLRGYLEHRHREELYCQLRAPLRMICLSQLDRSQALDFRNKTVPVYLLTGEGEKTGLSGLLLMVLHNYLYRRWFRPYRSNIERGQFVAKVVLAINQPDTKDEDSAVDLVMRMHATINSRLDSIKAPQFYTTRPLFRAIAIVIPGQSYYTCGLVSRVATMPVLIVLTGEHEGLSAPISFDSIADRVETVTIGGKEAVRTTLETAVDFIMFLEKREEGAFGPQPDPIASTDASALKDWTGEWIYEYVQLMANQLGWDDEPLVGPSSQWVDTDKYPDWTGQGAHTDAVVAKCLEQNGWRFHAKGGRTRRKAPSDLLNSDQL</sequence>
<dbReference type="GO" id="GO:0007165">
    <property type="term" value="P:signal transduction"/>
    <property type="evidence" value="ECO:0007669"/>
    <property type="project" value="InterPro"/>
</dbReference>
<dbReference type="InterPro" id="IPR000198">
    <property type="entry name" value="RhoGAP_dom"/>
</dbReference>
<evidence type="ECO:0000256" key="1">
    <source>
        <dbReference type="ARBA" id="ARBA00022468"/>
    </source>
</evidence>
<evidence type="ECO:0000259" key="2">
    <source>
        <dbReference type="PROSITE" id="PS50238"/>
    </source>
</evidence>
<keyword evidence="1" id="KW-0343">GTPase activation</keyword>